<sequence length="295" mass="29766">MALSACASPGGVGDGGGPAVSDRDEAIERWAEDVADAWSPTDTAWKQGYVPLQEPVSVDGSLIGAEKQALAAGWWTTTVTLPTDPPAPGTVVFRDGSLKAPLLSAAAAYQKMDLGDPPPCGVTPSPVVVPSGPDGSVSAPVGGDCVGLTVSGVSLRTMELRTSRGVATVPAWRFDIGDGRGVLRAAVADPAPLPSPAATPTDRAVPSGMVAAQSVTGADGLNLHYSLGVGACDHDITPIVAERSHVVVVTGGVTRDDGTCTDQLIISPVTVSLREPLGDRPVLDGLNGTLLPVGS</sequence>
<proteinExistence type="predicted"/>
<name>A0A239IKT9_9ACTN</name>
<dbReference type="EMBL" id="FZPH01000002">
    <property type="protein sequence ID" value="SNS94159.1"/>
    <property type="molecule type" value="Genomic_DNA"/>
</dbReference>
<evidence type="ECO:0000313" key="2">
    <source>
        <dbReference type="EMBL" id="SNS94159.1"/>
    </source>
</evidence>
<evidence type="ECO:0000313" key="3">
    <source>
        <dbReference type="Proteomes" id="UP000198362"/>
    </source>
</evidence>
<dbReference type="Proteomes" id="UP000198362">
    <property type="component" value="Unassembled WGS sequence"/>
</dbReference>
<accession>A0A239IKT9</accession>
<feature type="region of interest" description="Disordered" evidence="1">
    <location>
        <begin position="1"/>
        <end position="21"/>
    </location>
</feature>
<evidence type="ECO:0000256" key="1">
    <source>
        <dbReference type="SAM" id="MobiDB-lite"/>
    </source>
</evidence>
<gene>
    <name evidence="2" type="ORF">SAMN05421812_102446</name>
</gene>
<organism evidence="2 3">
    <name type="scientific">Asanoa hainanensis</name>
    <dbReference type="NCBI Taxonomy" id="560556"/>
    <lineage>
        <taxon>Bacteria</taxon>
        <taxon>Bacillati</taxon>
        <taxon>Actinomycetota</taxon>
        <taxon>Actinomycetes</taxon>
        <taxon>Micromonosporales</taxon>
        <taxon>Micromonosporaceae</taxon>
        <taxon>Asanoa</taxon>
    </lineage>
</organism>
<reference evidence="2 3" key="1">
    <citation type="submission" date="2017-06" db="EMBL/GenBank/DDBJ databases">
        <authorList>
            <person name="Kim H.J."/>
            <person name="Triplett B.A."/>
        </authorList>
    </citation>
    <scope>NUCLEOTIDE SEQUENCE [LARGE SCALE GENOMIC DNA]</scope>
    <source>
        <strain evidence="2 3">CGMCC 4.5593</strain>
    </source>
</reference>
<dbReference type="OrthoDB" id="4307068at2"/>
<dbReference type="AlphaFoldDB" id="A0A239IKT9"/>
<protein>
    <submittedName>
        <fullName evidence="2">Uncharacterized protein</fullName>
    </submittedName>
</protein>
<dbReference type="RefSeq" id="WP_089245506.1">
    <property type="nucleotide sequence ID" value="NZ_FZPH01000002.1"/>
</dbReference>
<keyword evidence="3" id="KW-1185">Reference proteome</keyword>